<evidence type="ECO:0000256" key="5">
    <source>
        <dbReference type="ARBA" id="ARBA00023065"/>
    </source>
</evidence>
<evidence type="ECO:0000256" key="1">
    <source>
        <dbReference type="ARBA" id="ARBA00004141"/>
    </source>
</evidence>
<keyword evidence="9" id="KW-0407">Ion channel</keyword>
<dbReference type="GO" id="GO:0034707">
    <property type="term" value="C:chloride channel complex"/>
    <property type="evidence" value="ECO:0007669"/>
    <property type="project" value="UniProtKB-KW"/>
</dbReference>
<evidence type="ECO:0000256" key="2">
    <source>
        <dbReference type="ARBA" id="ARBA00022448"/>
    </source>
</evidence>
<evidence type="ECO:0000313" key="11">
    <source>
        <dbReference type="EMBL" id="AUX28746.1"/>
    </source>
</evidence>
<dbReference type="PRINTS" id="PR00762">
    <property type="entry name" value="CLCHANNEL"/>
</dbReference>
<dbReference type="PANTHER" id="PTHR43427:SF6">
    <property type="entry name" value="CHLORIDE CHANNEL PROTEIN CLC-E"/>
    <property type="match status" value="1"/>
</dbReference>
<dbReference type="CDD" id="cd00400">
    <property type="entry name" value="Voltage_gated_ClC"/>
    <property type="match status" value="1"/>
</dbReference>
<dbReference type="RefSeq" id="WP_129573033.1">
    <property type="nucleotide sequence ID" value="NZ_CP012672.1"/>
</dbReference>
<accession>A0A4P2QGN3</accession>
<evidence type="ECO:0000256" key="10">
    <source>
        <dbReference type="SAM" id="Phobius"/>
    </source>
</evidence>
<evidence type="ECO:0000256" key="8">
    <source>
        <dbReference type="ARBA" id="ARBA00023214"/>
    </source>
</evidence>
<evidence type="ECO:0000256" key="3">
    <source>
        <dbReference type="ARBA" id="ARBA00022692"/>
    </source>
</evidence>
<protein>
    <submittedName>
        <fullName evidence="11">Chloride channel protein</fullName>
    </submittedName>
</protein>
<feature type="transmembrane region" description="Helical" evidence="10">
    <location>
        <begin position="349"/>
        <end position="368"/>
    </location>
</feature>
<evidence type="ECO:0000256" key="4">
    <source>
        <dbReference type="ARBA" id="ARBA00022989"/>
    </source>
</evidence>
<reference evidence="11 12" key="1">
    <citation type="submission" date="2015-09" db="EMBL/GenBank/DDBJ databases">
        <title>Sorangium comparison.</title>
        <authorList>
            <person name="Zaburannyi N."/>
            <person name="Bunk B."/>
            <person name="Overmann J."/>
            <person name="Mueller R."/>
        </authorList>
    </citation>
    <scope>NUCLEOTIDE SEQUENCE [LARGE SCALE GENOMIC DNA]</scope>
    <source>
        <strain evidence="11 12">So ce836</strain>
    </source>
</reference>
<feature type="transmembrane region" description="Helical" evidence="10">
    <location>
        <begin position="175"/>
        <end position="200"/>
    </location>
</feature>
<dbReference type="Gene3D" id="1.10.3080.10">
    <property type="entry name" value="Clc chloride channel"/>
    <property type="match status" value="1"/>
</dbReference>
<dbReference type="InterPro" id="IPR050368">
    <property type="entry name" value="ClC-type_chloride_channel"/>
</dbReference>
<keyword evidence="7" id="KW-0869">Chloride channel</keyword>
<organism evidence="11 12">
    <name type="scientific">Sorangium cellulosum</name>
    <name type="common">Polyangium cellulosum</name>
    <dbReference type="NCBI Taxonomy" id="56"/>
    <lineage>
        <taxon>Bacteria</taxon>
        <taxon>Pseudomonadati</taxon>
        <taxon>Myxococcota</taxon>
        <taxon>Polyangia</taxon>
        <taxon>Polyangiales</taxon>
        <taxon>Polyangiaceae</taxon>
        <taxon>Sorangium</taxon>
    </lineage>
</organism>
<feature type="transmembrane region" description="Helical" evidence="10">
    <location>
        <begin position="380"/>
        <end position="405"/>
    </location>
</feature>
<dbReference type="InterPro" id="IPR014743">
    <property type="entry name" value="Cl-channel_core"/>
</dbReference>
<dbReference type="AlphaFoldDB" id="A0A4P2QGN3"/>
<dbReference type="EMBL" id="CP012672">
    <property type="protein sequence ID" value="AUX28746.1"/>
    <property type="molecule type" value="Genomic_DNA"/>
</dbReference>
<proteinExistence type="predicted"/>
<keyword evidence="3 10" id="KW-0812">Transmembrane</keyword>
<comment type="subcellular location">
    <subcellularLocation>
        <location evidence="1">Membrane</location>
        <topology evidence="1">Multi-pass membrane protein</topology>
    </subcellularLocation>
</comment>
<dbReference type="Proteomes" id="UP000295497">
    <property type="component" value="Chromosome"/>
</dbReference>
<feature type="transmembrane region" description="Helical" evidence="10">
    <location>
        <begin position="411"/>
        <end position="428"/>
    </location>
</feature>
<feature type="transmembrane region" description="Helical" evidence="10">
    <location>
        <begin position="247"/>
        <end position="266"/>
    </location>
</feature>
<dbReference type="PANTHER" id="PTHR43427">
    <property type="entry name" value="CHLORIDE CHANNEL PROTEIN CLC-E"/>
    <property type="match status" value="1"/>
</dbReference>
<evidence type="ECO:0000256" key="9">
    <source>
        <dbReference type="ARBA" id="ARBA00023303"/>
    </source>
</evidence>
<evidence type="ECO:0000313" key="12">
    <source>
        <dbReference type="Proteomes" id="UP000295497"/>
    </source>
</evidence>
<feature type="transmembrane region" description="Helical" evidence="10">
    <location>
        <begin position="323"/>
        <end position="343"/>
    </location>
</feature>
<dbReference type="GO" id="GO:0005254">
    <property type="term" value="F:chloride channel activity"/>
    <property type="evidence" value="ECO:0007669"/>
    <property type="project" value="UniProtKB-KW"/>
</dbReference>
<dbReference type="Pfam" id="PF00654">
    <property type="entry name" value="Voltage_CLC"/>
    <property type="match status" value="1"/>
</dbReference>
<feature type="transmembrane region" description="Helical" evidence="10">
    <location>
        <begin position="286"/>
        <end position="302"/>
    </location>
</feature>
<evidence type="ECO:0000256" key="7">
    <source>
        <dbReference type="ARBA" id="ARBA00023173"/>
    </source>
</evidence>
<dbReference type="InterPro" id="IPR001807">
    <property type="entry name" value="ClC"/>
</dbReference>
<keyword evidence="6 10" id="KW-0472">Membrane</keyword>
<feature type="transmembrane region" description="Helical" evidence="10">
    <location>
        <begin position="206"/>
        <end position="226"/>
    </location>
</feature>
<dbReference type="SUPFAM" id="SSF81340">
    <property type="entry name" value="Clc chloride channel"/>
    <property type="match status" value="1"/>
</dbReference>
<keyword evidence="8" id="KW-0868">Chloride</keyword>
<keyword evidence="4 10" id="KW-1133">Transmembrane helix</keyword>
<feature type="transmembrane region" description="Helical" evidence="10">
    <location>
        <begin position="35"/>
        <end position="60"/>
    </location>
</feature>
<gene>
    <name evidence="11" type="ORF">SOCE836_008270</name>
</gene>
<evidence type="ECO:0000256" key="6">
    <source>
        <dbReference type="ARBA" id="ARBA00023136"/>
    </source>
</evidence>
<keyword evidence="2" id="KW-0813">Transport</keyword>
<keyword evidence="5" id="KW-0406">Ion transport</keyword>
<name>A0A4P2QGN3_SORCE</name>
<sequence length="474" mass="48026">MVPPASPDAPAAPAHGKAAAPRAAPAARWSASVRFGLGVLLVATAAAAFAAAFRSALALALHRAAGTSDVVSAMLAAPRWARLALPAAGGLLAGLLGMLVARAPAGHGVGDVMEAVVLGRVRLSMRVTLLKSAASWLAIATGGSIGREGPLIQFGGAAGKLVSDRLGLPIDRARLLIAAGTAAGFAAAYNTPFAAVLFVLEVVTGVVVLDAIVPALIATVVAAAITRSVLGEDPIYGQRTFHLRSPAELLAFAGLGISAALGAQGFMRLLSFGERQFRRPWLGLPWRPAVGGALAGAVVAFLPEVAGNGYEPLNAVLDGRFSVGFVALLLLGKCFATTASVSSGSPGGVFTPTLLLGGGAGVLYAWALSHAGVPLGEAGGYALVGMAAATAATTHAPLMAAVMVFELSGDYAIVLPLVLATAIAALVSRRLRRESIYTAELRQRGIGWKMTMEGRRMVEHAAAPRDGARRGGGR</sequence>